<dbReference type="EMBL" id="AZFT01000053">
    <property type="protein sequence ID" value="KRL83324.1"/>
    <property type="molecule type" value="Genomic_DNA"/>
</dbReference>
<dbReference type="Proteomes" id="UP000051324">
    <property type="component" value="Unassembled WGS sequence"/>
</dbReference>
<dbReference type="OrthoDB" id="2246846at2"/>
<dbReference type="RefSeq" id="WP_025086457.1">
    <property type="nucleotide sequence ID" value="NZ_AZFT01000053.1"/>
</dbReference>
<gene>
    <name evidence="1" type="ORF">FC32_GL000573</name>
</gene>
<dbReference type="PATRIC" id="fig|1423724.4.peg.609"/>
<name>A0A0R1TPE9_9LACO</name>
<protein>
    <submittedName>
        <fullName evidence="1">IpaB EvcA family protein</fullName>
    </submittedName>
</protein>
<accession>A0A0R1TPE9</accession>
<dbReference type="AlphaFoldDB" id="A0A0R1TPE9"/>
<keyword evidence="2" id="KW-1185">Reference proteome</keyword>
<comment type="caution">
    <text evidence="1">The sequence shown here is derived from an EMBL/GenBank/DDBJ whole genome shotgun (WGS) entry which is preliminary data.</text>
</comment>
<evidence type="ECO:0000313" key="2">
    <source>
        <dbReference type="Proteomes" id="UP000051324"/>
    </source>
</evidence>
<organism evidence="1 2">
    <name type="scientific">Ligilactobacillus apodemi DSM 16634 = JCM 16172</name>
    <dbReference type="NCBI Taxonomy" id="1423724"/>
    <lineage>
        <taxon>Bacteria</taxon>
        <taxon>Bacillati</taxon>
        <taxon>Bacillota</taxon>
        <taxon>Bacilli</taxon>
        <taxon>Lactobacillales</taxon>
        <taxon>Lactobacillaceae</taxon>
        <taxon>Ligilactobacillus</taxon>
    </lineage>
</organism>
<proteinExistence type="predicted"/>
<reference evidence="1 2" key="1">
    <citation type="journal article" date="2015" name="Genome Announc.">
        <title>Expanding the biotechnology potential of lactobacilli through comparative genomics of 213 strains and associated genera.</title>
        <authorList>
            <person name="Sun Z."/>
            <person name="Harris H.M."/>
            <person name="McCann A."/>
            <person name="Guo C."/>
            <person name="Argimon S."/>
            <person name="Zhang W."/>
            <person name="Yang X."/>
            <person name="Jeffery I.B."/>
            <person name="Cooney J.C."/>
            <person name="Kagawa T.F."/>
            <person name="Liu W."/>
            <person name="Song Y."/>
            <person name="Salvetti E."/>
            <person name="Wrobel A."/>
            <person name="Rasinkangas P."/>
            <person name="Parkhill J."/>
            <person name="Rea M.C."/>
            <person name="O'Sullivan O."/>
            <person name="Ritari J."/>
            <person name="Douillard F.P."/>
            <person name="Paul Ross R."/>
            <person name="Yang R."/>
            <person name="Briner A.E."/>
            <person name="Felis G.E."/>
            <person name="de Vos W.M."/>
            <person name="Barrangou R."/>
            <person name="Klaenhammer T.R."/>
            <person name="Caufield P.W."/>
            <person name="Cui Y."/>
            <person name="Zhang H."/>
            <person name="O'Toole P.W."/>
        </authorList>
    </citation>
    <scope>NUCLEOTIDE SEQUENCE [LARGE SCALE GENOMIC DNA]</scope>
    <source>
        <strain evidence="1 2">DSM 16634</strain>
    </source>
</reference>
<sequence>MNEMKLSPATEALIKQVEEKFPAGVQIEVKPNDPVGYLRHDQAQHYLHGGKLKVEVYDTTAADYTIAHELLHFLLMFEQTPQVAFNLTTGEVERDHKFMLAGVDLYDTVLHTKVYARQRELGFVTPELEGLYLKGILAVLKPEPKDKRDEWMVLRTVTLLDALVFFADKLEIVLPKLTELYPVSLAAAQKLFAVMTEKKLETAFEIRRGVVRLWKAFDEQLVTWHLLSMQLNDFITLTPVLSARQLRLETSVLFEFYHTPWQDNLHFKSAYIGRFKVDGQNSFVLPNFEKDQAEKFKELYALPVRELLERLGVEYLTR</sequence>
<evidence type="ECO:0000313" key="1">
    <source>
        <dbReference type="EMBL" id="KRL83324.1"/>
    </source>
</evidence>
<dbReference type="eggNOG" id="ENOG502ZU5A">
    <property type="taxonomic scope" value="Bacteria"/>
</dbReference>
<dbReference type="STRING" id="1423724.FC32_GL000573"/>